<dbReference type="CDD" id="cd08893">
    <property type="entry name" value="SRPBCC_CalC_Aha1-like_GntR-HTH"/>
    <property type="match status" value="1"/>
</dbReference>
<dbReference type="AlphaFoldDB" id="A0A1M7TFJ1"/>
<dbReference type="EMBL" id="LT670849">
    <property type="protein sequence ID" value="SHN69421.1"/>
    <property type="molecule type" value="Genomic_DNA"/>
</dbReference>
<dbReference type="Pfam" id="PF08327">
    <property type="entry name" value="AHSA1"/>
    <property type="match status" value="1"/>
</dbReference>
<protein>
    <submittedName>
        <fullName evidence="3">Uncharacterized conserved protein YndB, AHSA1/START domain</fullName>
    </submittedName>
</protein>
<dbReference type="Gene3D" id="3.30.530.20">
    <property type="match status" value="1"/>
</dbReference>
<name>A0A1M7TFJ1_9BRAD</name>
<proteinExistence type="inferred from homology"/>
<evidence type="ECO:0000256" key="1">
    <source>
        <dbReference type="ARBA" id="ARBA00006817"/>
    </source>
</evidence>
<dbReference type="OrthoDB" id="9815653at2"/>
<evidence type="ECO:0000259" key="2">
    <source>
        <dbReference type="Pfam" id="PF08327"/>
    </source>
</evidence>
<evidence type="ECO:0000313" key="3">
    <source>
        <dbReference type="EMBL" id="SHN69421.1"/>
    </source>
</evidence>
<feature type="domain" description="Activator of Hsp90 ATPase homologue 1/2-like C-terminal" evidence="2">
    <location>
        <begin position="14"/>
        <end position="136"/>
    </location>
</feature>
<accession>A0A1M7TFJ1</accession>
<dbReference type="InterPro" id="IPR013538">
    <property type="entry name" value="ASHA1/2-like_C"/>
</dbReference>
<sequence length="156" mass="17396">MSKLEFVYVTYIETTPEKLWQALTDGDFTERYWFGHRIASDWKVGSVYRFTKQGMPHSDGKILISDPPRQLAYSFDGCSPESRRECTSRVTFDIEPSGGSVKLTVTHDNLDEGGVTYCEISGGWPMVLSGLKSLLESGHVPSIELPPATKRETADA</sequence>
<comment type="similarity">
    <text evidence="1">Belongs to the AHA1 family.</text>
</comment>
<dbReference type="SUPFAM" id="SSF55961">
    <property type="entry name" value="Bet v1-like"/>
    <property type="match status" value="1"/>
</dbReference>
<dbReference type="InterPro" id="IPR023393">
    <property type="entry name" value="START-like_dom_sf"/>
</dbReference>
<dbReference type="Proteomes" id="UP000184096">
    <property type="component" value="Chromosome I"/>
</dbReference>
<keyword evidence="4" id="KW-1185">Reference proteome</keyword>
<dbReference type="RefSeq" id="WP_072817367.1">
    <property type="nucleotide sequence ID" value="NZ_LT670849.1"/>
</dbReference>
<evidence type="ECO:0000313" key="4">
    <source>
        <dbReference type="Proteomes" id="UP000184096"/>
    </source>
</evidence>
<gene>
    <name evidence="3" type="ORF">SAMN05444170_1549</name>
</gene>
<reference evidence="4" key="1">
    <citation type="submission" date="2016-11" db="EMBL/GenBank/DDBJ databases">
        <authorList>
            <person name="Varghese N."/>
            <person name="Submissions S."/>
        </authorList>
    </citation>
    <scope>NUCLEOTIDE SEQUENCE [LARGE SCALE GENOMIC DNA]</scope>
    <source>
        <strain evidence="4">GAS401</strain>
    </source>
</reference>
<organism evidence="3 4">
    <name type="scientific">Bradyrhizobium erythrophlei</name>
    <dbReference type="NCBI Taxonomy" id="1437360"/>
    <lineage>
        <taxon>Bacteria</taxon>
        <taxon>Pseudomonadati</taxon>
        <taxon>Pseudomonadota</taxon>
        <taxon>Alphaproteobacteria</taxon>
        <taxon>Hyphomicrobiales</taxon>
        <taxon>Nitrobacteraceae</taxon>
        <taxon>Bradyrhizobium</taxon>
    </lineage>
</organism>